<dbReference type="SUPFAM" id="SSF53448">
    <property type="entry name" value="Nucleotide-diphospho-sugar transferases"/>
    <property type="match status" value="1"/>
</dbReference>
<dbReference type="STRING" id="5627.A0A1C7MJW1"/>
<dbReference type="InterPro" id="IPR001173">
    <property type="entry name" value="Glyco_trans_2-like"/>
</dbReference>
<keyword evidence="4" id="KW-0808">Transferase</keyword>
<evidence type="ECO:0000313" key="5">
    <source>
        <dbReference type="Proteomes" id="UP000092993"/>
    </source>
</evidence>
<feature type="transmembrane region" description="Helical" evidence="2">
    <location>
        <begin position="34"/>
        <end position="57"/>
    </location>
</feature>
<dbReference type="PANTHER" id="PTHR35408:SF3">
    <property type="entry name" value="GLYCOSYLTRANSFERASE 2-LIKE DOMAIN-CONTAINING PROTEIN"/>
    <property type="match status" value="1"/>
</dbReference>
<protein>
    <submittedName>
        <fullName evidence="4">Glucans biosynthesis glucosyltransferase H</fullName>
    </submittedName>
</protein>
<keyword evidence="5" id="KW-1185">Reference proteome</keyword>
<dbReference type="Proteomes" id="UP000092993">
    <property type="component" value="Unassembled WGS sequence"/>
</dbReference>
<keyword evidence="2" id="KW-0812">Transmembrane</keyword>
<feature type="domain" description="Glycosyltransferase 2-like" evidence="3">
    <location>
        <begin position="339"/>
        <end position="551"/>
    </location>
</feature>
<comment type="caution">
    <text evidence="4">The sequence shown here is derived from an EMBL/GenBank/DDBJ whole genome shotgun (WGS) entry which is preliminary data.</text>
</comment>
<feature type="transmembrane region" description="Helical" evidence="2">
    <location>
        <begin position="568"/>
        <end position="586"/>
    </location>
</feature>
<dbReference type="EMBL" id="LUGG01000002">
    <property type="protein sequence ID" value="OBZ77183.1"/>
    <property type="molecule type" value="Genomic_DNA"/>
</dbReference>
<dbReference type="Pfam" id="PF13632">
    <property type="entry name" value="Glyco_trans_2_3"/>
    <property type="match status" value="1"/>
</dbReference>
<keyword evidence="2" id="KW-1133">Transmembrane helix</keyword>
<evidence type="ECO:0000256" key="2">
    <source>
        <dbReference type="SAM" id="Phobius"/>
    </source>
</evidence>
<proteinExistence type="predicted"/>
<name>A0A1C7MJW1_GRIFR</name>
<sequence length="723" mass="81838">MRTKRTWWGGKRTVAVDPEEAYAPEGTGPEARRAVLLAPIYNGLAAGLSIFFIGNGVEILLEEFQLDGTFIRFALVAVLPLLFCVSLFFSLQIVQNLSMCIGPIAQYHQNSKYYSAQKPRANKVVDNDLPHVTIQMPVYKESLENVLTPSIESLKKAMQTYARQGGTSTIFINDDGLRLLPVEDRDARILFYANHGIGWVARPKHDDAADGFKRAGRFKKASNMNYGLALSLKAEKHLAALQAQEKARTRRGARPSQSLDHGISEEMRYGMQYQNHDGEDQGVVNEGHGQRASDESTGEEWEDLEERALQMAIDEVYEAGGKRFRPWAANGRACRLGEIVLIVDSDTIVPEDCLRDAAREMAECPTVAIIQHESDVMQVAHHYFENGIAYFTRRINKCISFSCANGEVAPFVGHNAFLRWKAIQDASFVDPIDGQEKIWSESNVSEDFDMALRLQMRGYIIRWATYSKGGFKEGVSLTVDDELNRWQKYSYGCSEMLFNPIVQWWRKGPIAHQIHRFLWSSAPLHYKFSMMAYMFSYYGIAGGVTISLLNYILLGFEFPVDGFYNHSFEIWLATTVVFIGSGNVGYTLLEYRLGEKNLLASVIQNIMWIPFFFFFFGGLSIPISQAILAHLFSYNITWGATKKEVERSNFFKEVPKILKRFWFPLLVATALILAMIILSTSLVPVQLRIDGSAWAVIFPLSMVCGCHILFPIVLNPWLMIFSY</sequence>
<dbReference type="InterPro" id="IPR029044">
    <property type="entry name" value="Nucleotide-diphossugar_trans"/>
</dbReference>
<accession>A0A1C7MJW1</accession>
<gene>
    <name evidence="4" type="primary">opgH</name>
    <name evidence="4" type="ORF">A0H81_01839</name>
</gene>
<evidence type="ECO:0000313" key="4">
    <source>
        <dbReference type="EMBL" id="OBZ77183.1"/>
    </source>
</evidence>
<feature type="transmembrane region" description="Helical" evidence="2">
    <location>
        <begin position="535"/>
        <end position="556"/>
    </location>
</feature>
<dbReference type="OMA" id="HDNNIGW"/>
<feature type="transmembrane region" description="Helical" evidence="2">
    <location>
        <begin position="598"/>
        <end position="617"/>
    </location>
</feature>
<dbReference type="GO" id="GO:0016740">
    <property type="term" value="F:transferase activity"/>
    <property type="evidence" value="ECO:0007669"/>
    <property type="project" value="UniProtKB-KW"/>
</dbReference>
<feature type="transmembrane region" description="Helical" evidence="2">
    <location>
        <begin position="69"/>
        <end position="89"/>
    </location>
</feature>
<organism evidence="4 5">
    <name type="scientific">Grifola frondosa</name>
    <name type="common">Maitake</name>
    <name type="synonym">Polyporus frondosus</name>
    <dbReference type="NCBI Taxonomy" id="5627"/>
    <lineage>
        <taxon>Eukaryota</taxon>
        <taxon>Fungi</taxon>
        <taxon>Dikarya</taxon>
        <taxon>Basidiomycota</taxon>
        <taxon>Agaricomycotina</taxon>
        <taxon>Agaricomycetes</taxon>
        <taxon>Polyporales</taxon>
        <taxon>Grifolaceae</taxon>
        <taxon>Grifola</taxon>
    </lineage>
</organism>
<dbReference type="Gene3D" id="3.90.550.10">
    <property type="entry name" value="Spore Coat Polysaccharide Biosynthesis Protein SpsA, Chain A"/>
    <property type="match status" value="1"/>
</dbReference>
<feature type="transmembrane region" description="Helical" evidence="2">
    <location>
        <begin position="693"/>
        <end position="714"/>
    </location>
</feature>
<keyword evidence="2" id="KW-0472">Membrane</keyword>
<feature type="transmembrane region" description="Helical" evidence="2">
    <location>
        <begin position="661"/>
        <end position="687"/>
    </location>
</feature>
<dbReference type="PANTHER" id="PTHR35408">
    <property type="entry name" value="CHROMOSOME 15, WHOLE GENOME SHOTGUN SEQUENCE"/>
    <property type="match status" value="1"/>
</dbReference>
<evidence type="ECO:0000256" key="1">
    <source>
        <dbReference type="SAM" id="MobiDB-lite"/>
    </source>
</evidence>
<feature type="region of interest" description="Disordered" evidence="1">
    <location>
        <begin position="276"/>
        <end position="300"/>
    </location>
</feature>
<dbReference type="AlphaFoldDB" id="A0A1C7MJW1"/>
<dbReference type="OrthoDB" id="38531at2759"/>
<reference evidence="4 5" key="1">
    <citation type="submission" date="2016-03" db="EMBL/GenBank/DDBJ databases">
        <title>Whole genome sequencing of Grifola frondosa 9006-11.</title>
        <authorList>
            <person name="Min B."/>
            <person name="Park H."/>
            <person name="Kim J.-G."/>
            <person name="Cho H."/>
            <person name="Oh Y.-L."/>
            <person name="Kong W.-S."/>
            <person name="Choi I.-G."/>
        </authorList>
    </citation>
    <scope>NUCLEOTIDE SEQUENCE [LARGE SCALE GENOMIC DNA]</scope>
    <source>
        <strain evidence="4 5">9006-11</strain>
    </source>
</reference>
<evidence type="ECO:0000259" key="3">
    <source>
        <dbReference type="Pfam" id="PF13632"/>
    </source>
</evidence>